<dbReference type="Proteomes" id="UP001221898">
    <property type="component" value="Unassembled WGS sequence"/>
</dbReference>
<evidence type="ECO:0000256" key="1">
    <source>
        <dbReference type="SAM" id="Phobius"/>
    </source>
</evidence>
<keyword evidence="1" id="KW-0812">Transmembrane</keyword>
<accession>A0AAD7RFZ9</accession>
<dbReference type="AlphaFoldDB" id="A0AAD7RFZ9"/>
<keyword evidence="3" id="KW-1185">Reference proteome</keyword>
<feature type="transmembrane region" description="Helical" evidence="1">
    <location>
        <begin position="131"/>
        <end position="154"/>
    </location>
</feature>
<dbReference type="EMBL" id="JAINUG010000289">
    <property type="protein sequence ID" value="KAJ8383603.1"/>
    <property type="molecule type" value="Genomic_DNA"/>
</dbReference>
<evidence type="ECO:0000313" key="3">
    <source>
        <dbReference type="Proteomes" id="UP001221898"/>
    </source>
</evidence>
<organism evidence="2 3">
    <name type="scientific">Aldrovandia affinis</name>
    <dbReference type="NCBI Taxonomy" id="143900"/>
    <lineage>
        <taxon>Eukaryota</taxon>
        <taxon>Metazoa</taxon>
        <taxon>Chordata</taxon>
        <taxon>Craniata</taxon>
        <taxon>Vertebrata</taxon>
        <taxon>Euteleostomi</taxon>
        <taxon>Actinopterygii</taxon>
        <taxon>Neopterygii</taxon>
        <taxon>Teleostei</taxon>
        <taxon>Notacanthiformes</taxon>
        <taxon>Halosauridae</taxon>
        <taxon>Aldrovandia</taxon>
    </lineage>
</organism>
<protein>
    <submittedName>
        <fullName evidence="2">Uncharacterized protein</fullName>
    </submittedName>
</protein>
<keyword evidence="1" id="KW-0472">Membrane</keyword>
<evidence type="ECO:0000313" key="2">
    <source>
        <dbReference type="EMBL" id="KAJ8383603.1"/>
    </source>
</evidence>
<name>A0AAD7RFZ9_9TELE</name>
<reference evidence="2" key="1">
    <citation type="journal article" date="2023" name="Science">
        <title>Genome structures resolve the early diversification of teleost fishes.</title>
        <authorList>
            <person name="Parey E."/>
            <person name="Louis A."/>
            <person name="Montfort J."/>
            <person name="Bouchez O."/>
            <person name="Roques C."/>
            <person name="Iampietro C."/>
            <person name="Lluch J."/>
            <person name="Castinel A."/>
            <person name="Donnadieu C."/>
            <person name="Desvignes T."/>
            <person name="Floi Bucao C."/>
            <person name="Jouanno E."/>
            <person name="Wen M."/>
            <person name="Mejri S."/>
            <person name="Dirks R."/>
            <person name="Jansen H."/>
            <person name="Henkel C."/>
            <person name="Chen W.J."/>
            <person name="Zahm M."/>
            <person name="Cabau C."/>
            <person name="Klopp C."/>
            <person name="Thompson A.W."/>
            <person name="Robinson-Rechavi M."/>
            <person name="Braasch I."/>
            <person name="Lecointre G."/>
            <person name="Bobe J."/>
            <person name="Postlethwait J.H."/>
            <person name="Berthelot C."/>
            <person name="Roest Crollius H."/>
            <person name="Guiguen Y."/>
        </authorList>
    </citation>
    <scope>NUCLEOTIDE SEQUENCE</scope>
    <source>
        <strain evidence="2">NC1722</strain>
    </source>
</reference>
<proteinExistence type="predicted"/>
<sequence length="158" mass="17645">MQRTNCNMTKMGCAYPSLSLVFLRSLGLACLRLPSLAIRSLHVALGLGPLCGGDRGGVSLSLGHCLNLRLLPIHLIPFLPLFSLRFIRPLILPREEVNHGVCYLFPQLVFRFFKVSVKNIKKREKEGRRQTVLTILVNNSIPALLTMLLALWGLTMPV</sequence>
<gene>
    <name evidence="2" type="ORF">AAFF_G00216760</name>
</gene>
<comment type="caution">
    <text evidence="2">The sequence shown here is derived from an EMBL/GenBank/DDBJ whole genome shotgun (WGS) entry which is preliminary data.</text>
</comment>
<keyword evidence="1" id="KW-1133">Transmembrane helix</keyword>